<protein>
    <recommendedName>
        <fullName evidence="3">peptidylprolyl isomerase</fullName>
        <ecNumber evidence="3">5.2.1.8</ecNumber>
    </recommendedName>
</protein>
<evidence type="ECO:0000256" key="8">
    <source>
        <dbReference type="SAM" id="SignalP"/>
    </source>
</evidence>
<dbReference type="Gene3D" id="1.10.8.1040">
    <property type="match status" value="1"/>
</dbReference>
<reference evidence="10 11" key="1">
    <citation type="submission" date="2018-07" db="EMBL/GenBank/DDBJ databases">
        <title>Crenobacter cavernae sp. nov., isolated from a karst cave.</title>
        <authorList>
            <person name="Zhu H."/>
        </authorList>
    </citation>
    <scope>NUCLEOTIDE SEQUENCE [LARGE SCALE GENOMIC DNA]</scope>
    <source>
        <strain evidence="10 11">K1W11S-77</strain>
    </source>
</reference>
<dbReference type="PANTHER" id="PTHR47245:SF1">
    <property type="entry name" value="FOLDASE PROTEIN PRSA"/>
    <property type="match status" value="1"/>
</dbReference>
<dbReference type="EC" id="5.2.1.8" evidence="3"/>
<name>A0A345Y7T9_9NEIS</name>
<dbReference type="OrthoDB" id="8605856at2"/>
<dbReference type="Pfam" id="PF13624">
    <property type="entry name" value="SurA_N_3"/>
    <property type="match status" value="1"/>
</dbReference>
<evidence type="ECO:0000256" key="1">
    <source>
        <dbReference type="ARBA" id="ARBA00000971"/>
    </source>
</evidence>
<dbReference type="PROSITE" id="PS50198">
    <property type="entry name" value="PPIC_PPIASE_2"/>
    <property type="match status" value="1"/>
</dbReference>
<dbReference type="InterPro" id="IPR046357">
    <property type="entry name" value="PPIase_dom_sf"/>
</dbReference>
<dbReference type="Gene3D" id="3.10.50.40">
    <property type="match status" value="1"/>
</dbReference>
<evidence type="ECO:0000313" key="10">
    <source>
        <dbReference type="EMBL" id="AXK39991.1"/>
    </source>
</evidence>
<dbReference type="Pfam" id="PF13145">
    <property type="entry name" value="Rotamase_2"/>
    <property type="match status" value="1"/>
</dbReference>
<dbReference type="AlphaFoldDB" id="A0A345Y7T9"/>
<proteinExistence type="inferred from homology"/>
<keyword evidence="4 8" id="KW-0732">Signal</keyword>
<evidence type="ECO:0000256" key="3">
    <source>
        <dbReference type="ARBA" id="ARBA00013194"/>
    </source>
</evidence>
<feature type="domain" description="PpiC" evidence="9">
    <location>
        <begin position="132"/>
        <end position="223"/>
    </location>
</feature>
<evidence type="ECO:0000256" key="7">
    <source>
        <dbReference type="PROSITE-ProRule" id="PRU00278"/>
    </source>
</evidence>
<evidence type="ECO:0000256" key="4">
    <source>
        <dbReference type="ARBA" id="ARBA00022729"/>
    </source>
</evidence>
<evidence type="ECO:0000256" key="2">
    <source>
        <dbReference type="ARBA" id="ARBA00007656"/>
    </source>
</evidence>
<dbReference type="PANTHER" id="PTHR47245">
    <property type="entry name" value="PEPTIDYLPROLYL ISOMERASE"/>
    <property type="match status" value="1"/>
</dbReference>
<sequence>MKLTRLASIVAFSALSLQAMATPVATVNGSAIDKSEVDRAVSQLVKNSSGKVQDTPALREEIKGNLIAKELVLQEARRRGLDKTPQFTERLDNLREELLQSALLADIVKQNPVSDAQVKAAYDQLAAQLNGSKEVKVRQIVVANEADATRLIAELKKGGNFEAAARAKSIQPGAKQNGGQMGWGNLNTMEAPLAEALKGIGKGQFSVKPLHSRLGYHVFKVEEIRDSKAPAFNDVKPQIARDLQQREVAKVIEGLRGKAKIQ</sequence>
<feature type="chain" id="PRO_5016617736" description="peptidylprolyl isomerase" evidence="8">
    <location>
        <begin position="22"/>
        <end position="262"/>
    </location>
</feature>
<dbReference type="SUPFAM" id="SSF109998">
    <property type="entry name" value="Triger factor/SurA peptide-binding domain-like"/>
    <property type="match status" value="1"/>
</dbReference>
<dbReference type="InterPro" id="IPR050245">
    <property type="entry name" value="PrsA_foldase"/>
</dbReference>
<feature type="signal peptide" evidence="8">
    <location>
        <begin position="1"/>
        <end position="21"/>
    </location>
</feature>
<organism evidence="10 11">
    <name type="scientific">Crenobacter cavernae</name>
    <dbReference type="NCBI Taxonomy" id="2290923"/>
    <lineage>
        <taxon>Bacteria</taxon>
        <taxon>Pseudomonadati</taxon>
        <taxon>Pseudomonadota</taxon>
        <taxon>Betaproteobacteria</taxon>
        <taxon>Neisseriales</taxon>
        <taxon>Neisseriaceae</taxon>
        <taxon>Crenobacter</taxon>
    </lineage>
</organism>
<dbReference type="InterPro" id="IPR000297">
    <property type="entry name" value="PPIase_PpiC"/>
</dbReference>
<keyword evidence="5 7" id="KW-0697">Rotamase</keyword>
<comment type="catalytic activity">
    <reaction evidence="1">
        <text>[protein]-peptidylproline (omega=180) = [protein]-peptidylproline (omega=0)</text>
        <dbReference type="Rhea" id="RHEA:16237"/>
        <dbReference type="Rhea" id="RHEA-COMP:10747"/>
        <dbReference type="Rhea" id="RHEA-COMP:10748"/>
        <dbReference type="ChEBI" id="CHEBI:83833"/>
        <dbReference type="ChEBI" id="CHEBI:83834"/>
        <dbReference type="EC" id="5.2.1.8"/>
    </reaction>
</comment>
<accession>A0A345Y7T9</accession>
<dbReference type="RefSeq" id="WP_115433921.1">
    <property type="nucleotide sequence ID" value="NZ_CP031337.1"/>
</dbReference>
<gene>
    <name evidence="10" type="ORF">DWG20_11370</name>
</gene>
<dbReference type="SUPFAM" id="SSF54534">
    <property type="entry name" value="FKBP-like"/>
    <property type="match status" value="1"/>
</dbReference>
<evidence type="ECO:0000256" key="5">
    <source>
        <dbReference type="ARBA" id="ARBA00023110"/>
    </source>
</evidence>
<comment type="similarity">
    <text evidence="2">Belongs to the PpiC/parvulin rotamase family.</text>
</comment>
<evidence type="ECO:0000313" key="11">
    <source>
        <dbReference type="Proteomes" id="UP000254537"/>
    </source>
</evidence>
<evidence type="ECO:0000259" key="9">
    <source>
        <dbReference type="PROSITE" id="PS50198"/>
    </source>
</evidence>
<evidence type="ECO:0000256" key="6">
    <source>
        <dbReference type="ARBA" id="ARBA00023235"/>
    </source>
</evidence>
<dbReference type="Proteomes" id="UP000254537">
    <property type="component" value="Chromosome"/>
</dbReference>
<dbReference type="KEGG" id="ccah:DWG20_11370"/>
<keyword evidence="6 7" id="KW-0413">Isomerase</keyword>
<dbReference type="EMBL" id="CP031337">
    <property type="protein sequence ID" value="AXK39991.1"/>
    <property type="molecule type" value="Genomic_DNA"/>
</dbReference>
<dbReference type="GO" id="GO:0003755">
    <property type="term" value="F:peptidyl-prolyl cis-trans isomerase activity"/>
    <property type="evidence" value="ECO:0007669"/>
    <property type="project" value="UniProtKB-KW"/>
</dbReference>
<dbReference type="InterPro" id="IPR027304">
    <property type="entry name" value="Trigger_fact/SurA_dom_sf"/>
</dbReference>